<evidence type="ECO:0000313" key="8">
    <source>
        <dbReference type="Proteomes" id="UP000076490"/>
    </source>
</evidence>
<dbReference type="Gene3D" id="1.10.287.1040">
    <property type="entry name" value="Exonuclease VII, small subunit"/>
    <property type="match status" value="1"/>
</dbReference>
<dbReference type="EC" id="3.1.11.6" evidence="6"/>
<dbReference type="Proteomes" id="UP000076490">
    <property type="component" value="Unassembled WGS sequence"/>
</dbReference>
<comment type="function">
    <text evidence="6">Bidirectionally degrades single-stranded DNA into large acid-insoluble oligonucleotides, which are then degraded further into small acid-soluble oligonucleotides.</text>
</comment>
<dbReference type="PIRSF" id="PIRSF006488">
    <property type="entry name" value="Exonuc_VII_S"/>
    <property type="match status" value="1"/>
</dbReference>
<dbReference type="AlphaFoldDB" id="A0A163GFK9"/>
<evidence type="ECO:0000313" key="7">
    <source>
        <dbReference type="EMBL" id="KZE40146.1"/>
    </source>
</evidence>
<sequence>MDEQKQDNKDIRFEEAIGRLEEIVRRLESGDVPLEDAIDLYKKGMELSSVCHSKLQSAEKQLVTLIDKEGEASAFDPAQGGNRDE</sequence>
<protein>
    <recommendedName>
        <fullName evidence="6">Exodeoxyribonuclease 7 small subunit</fullName>
        <ecNumber evidence="6">3.1.11.6</ecNumber>
    </recommendedName>
    <alternativeName>
        <fullName evidence="6">Exodeoxyribonuclease VII small subunit</fullName>
        <shortName evidence="6">Exonuclease VII small subunit</shortName>
    </alternativeName>
</protein>
<dbReference type="SUPFAM" id="SSF116842">
    <property type="entry name" value="XseB-like"/>
    <property type="match status" value="1"/>
</dbReference>
<evidence type="ECO:0000256" key="4">
    <source>
        <dbReference type="ARBA" id="ARBA00022801"/>
    </source>
</evidence>
<dbReference type="GO" id="GO:0008855">
    <property type="term" value="F:exodeoxyribonuclease VII activity"/>
    <property type="evidence" value="ECO:0007669"/>
    <property type="project" value="UniProtKB-UniRule"/>
</dbReference>
<dbReference type="NCBIfam" id="NF002138">
    <property type="entry name" value="PRK00977.1-2"/>
    <property type="match status" value="1"/>
</dbReference>
<accession>A0A163GFK9</accession>
<dbReference type="InterPro" id="IPR003761">
    <property type="entry name" value="Exonuc_VII_S"/>
</dbReference>
<keyword evidence="4 6" id="KW-0378">Hydrolase</keyword>
<reference evidence="7 8" key="1">
    <citation type="submission" date="2016-01" db="EMBL/GenBank/DDBJ databases">
        <title>Whole genome sequencing of Bhargavaea cecembensis T14.</title>
        <authorList>
            <person name="Hong K.W."/>
        </authorList>
    </citation>
    <scope>NUCLEOTIDE SEQUENCE [LARGE SCALE GENOMIC DNA]</scope>
    <source>
        <strain evidence="7 8">T14</strain>
    </source>
</reference>
<dbReference type="GO" id="GO:0006308">
    <property type="term" value="P:DNA catabolic process"/>
    <property type="evidence" value="ECO:0007669"/>
    <property type="project" value="UniProtKB-UniRule"/>
</dbReference>
<dbReference type="GO" id="GO:0009318">
    <property type="term" value="C:exodeoxyribonuclease VII complex"/>
    <property type="evidence" value="ECO:0007669"/>
    <property type="project" value="UniProtKB-UniRule"/>
</dbReference>
<name>A0A163GFK9_9BACL</name>
<keyword evidence="3 6" id="KW-0540">Nuclease</keyword>
<proteinExistence type="inferred from homology"/>
<gene>
    <name evidence="6" type="primary">xseB</name>
    <name evidence="7" type="ORF">AV656_02415</name>
</gene>
<keyword evidence="5 6" id="KW-0269">Exonuclease</keyword>
<dbReference type="InterPro" id="IPR037004">
    <property type="entry name" value="Exonuc_VII_ssu_sf"/>
</dbReference>
<dbReference type="RefSeq" id="WP_063178442.1">
    <property type="nucleotide sequence ID" value="NZ_LQNT01000001.1"/>
</dbReference>
<evidence type="ECO:0000256" key="1">
    <source>
        <dbReference type="ARBA" id="ARBA00009998"/>
    </source>
</evidence>
<dbReference type="GO" id="GO:0005829">
    <property type="term" value="C:cytosol"/>
    <property type="evidence" value="ECO:0007669"/>
    <property type="project" value="TreeGrafter"/>
</dbReference>
<evidence type="ECO:0000256" key="2">
    <source>
        <dbReference type="ARBA" id="ARBA00022490"/>
    </source>
</evidence>
<evidence type="ECO:0000256" key="5">
    <source>
        <dbReference type="ARBA" id="ARBA00022839"/>
    </source>
</evidence>
<dbReference type="PANTHER" id="PTHR34137">
    <property type="entry name" value="EXODEOXYRIBONUCLEASE 7 SMALL SUBUNIT"/>
    <property type="match status" value="1"/>
</dbReference>
<dbReference type="PANTHER" id="PTHR34137:SF1">
    <property type="entry name" value="EXODEOXYRIBONUCLEASE 7 SMALL SUBUNIT"/>
    <property type="match status" value="1"/>
</dbReference>
<comment type="caution">
    <text evidence="7">The sequence shown here is derived from an EMBL/GenBank/DDBJ whole genome shotgun (WGS) entry which is preliminary data.</text>
</comment>
<comment type="subcellular location">
    <subcellularLocation>
        <location evidence="6">Cytoplasm</location>
    </subcellularLocation>
</comment>
<evidence type="ECO:0000256" key="3">
    <source>
        <dbReference type="ARBA" id="ARBA00022722"/>
    </source>
</evidence>
<organism evidence="7 8">
    <name type="scientific">Bhargavaea cecembensis</name>
    <dbReference type="NCBI Taxonomy" id="394098"/>
    <lineage>
        <taxon>Bacteria</taxon>
        <taxon>Bacillati</taxon>
        <taxon>Bacillota</taxon>
        <taxon>Bacilli</taxon>
        <taxon>Bacillales</taxon>
        <taxon>Caryophanaceae</taxon>
        <taxon>Bhargavaea</taxon>
    </lineage>
</organism>
<dbReference type="EMBL" id="LQNT01000001">
    <property type="protein sequence ID" value="KZE40146.1"/>
    <property type="molecule type" value="Genomic_DNA"/>
</dbReference>
<keyword evidence="2 6" id="KW-0963">Cytoplasm</keyword>
<comment type="catalytic activity">
    <reaction evidence="6">
        <text>Exonucleolytic cleavage in either 5'- to 3'- or 3'- to 5'-direction to yield nucleoside 5'-phosphates.</text>
        <dbReference type="EC" id="3.1.11.6"/>
    </reaction>
</comment>
<evidence type="ECO:0000256" key="6">
    <source>
        <dbReference type="HAMAP-Rule" id="MF_00337"/>
    </source>
</evidence>
<comment type="subunit">
    <text evidence="6">Heterooligomer composed of large and small subunits.</text>
</comment>
<dbReference type="NCBIfam" id="TIGR01280">
    <property type="entry name" value="xseB"/>
    <property type="match status" value="1"/>
</dbReference>
<dbReference type="OrthoDB" id="9798666at2"/>
<dbReference type="Pfam" id="PF02609">
    <property type="entry name" value="Exonuc_VII_S"/>
    <property type="match status" value="1"/>
</dbReference>
<dbReference type="HAMAP" id="MF_00337">
    <property type="entry name" value="Exonuc_7_S"/>
    <property type="match status" value="1"/>
</dbReference>
<comment type="similarity">
    <text evidence="1 6">Belongs to the XseB family.</text>
</comment>